<gene>
    <name evidence="1" type="ORF">BKM63_14135</name>
</gene>
<dbReference type="RefSeq" id="WP_071637209.1">
    <property type="nucleotide sequence ID" value="NZ_MLFK01000007.1"/>
</dbReference>
<proteinExistence type="predicted"/>
<name>A0A1J7BSI2_FLAJO</name>
<dbReference type="EMBL" id="MLFK01000007">
    <property type="protein sequence ID" value="OIV41659.1"/>
    <property type="molecule type" value="Genomic_DNA"/>
</dbReference>
<evidence type="ECO:0000313" key="2">
    <source>
        <dbReference type="Proteomes" id="UP000182826"/>
    </source>
</evidence>
<comment type="caution">
    <text evidence="1">The sequence shown here is derived from an EMBL/GenBank/DDBJ whole genome shotgun (WGS) entry which is preliminary data.</text>
</comment>
<protein>
    <submittedName>
        <fullName evidence="1">Uncharacterized protein</fullName>
    </submittedName>
</protein>
<reference evidence="1 2" key="1">
    <citation type="submission" date="2016-10" db="EMBL/GenBank/DDBJ databases">
        <title>Draft Genome Sequence of Rhizobacteria Flavobacterium johnsoniae CI04.</title>
        <authorList>
            <person name="Bravo J.I."/>
            <person name="Lozano G.L."/>
            <person name="Handelsman J."/>
        </authorList>
    </citation>
    <scope>NUCLEOTIDE SEQUENCE [LARGE SCALE GENOMIC DNA]</scope>
    <source>
        <strain evidence="1 2">CI04</strain>
    </source>
</reference>
<sequence>MENQVKKSLEFKFLYDGITYSVQSFVLSTDAELTFDNVAKEMYDGFAYHLSFTTDPRLPLELARDSNMVYFIEDGGVTKLGYLRGSSFIECEDSIFISTLKARILELLMMPGDTGNYKE</sequence>
<keyword evidence="2" id="KW-1185">Reference proteome</keyword>
<organism evidence="1 2">
    <name type="scientific">Flavobacterium johnsoniae</name>
    <name type="common">Cytophaga johnsonae</name>
    <dbReference type="NCBI Taxonomy" id="986"/>
    <lineage>
        <taxon>Bacteria</taxon>
        <taxon>Pseudomonadati</taxon>
        <taxon>Bacteroidota</taxon>
        <taxon>Flavobacteriia</taxon>
        <taxon>Flavobacteriales</taxon>
        <taxon>Flavobacteriaceae</taxon>
        <taxon>Flavobacterium</taxon>
    </lineage>
</organism>
<dbReference type="OrthoDB" id="102402at237"/>
<evidence type="ECO:0000313" key="1">
    <source>
        <dbReference type="EMBL" id="OIV41659.1"/>
    </source>
</evidence>
<dbReference type="AlphaFoldDB" id="A0A1J7BSI2"/>
<dbReference type="Proteomes" id="UP000182826">
    <property type="component" value="Unassembled WGS sequence"/>
</dbReference>
<accession>A0A1J7BSI2</accession>